<dbReference type="Proteomes" id="UP000013523">
    <property type="component" value="Chromosome"/>
</dbReference>
<dbReference type="InterPro" id="IPR006750">
    <property type="entry name" value="YdcZ"/>
</dbReference>
<dbReference type="AlphaFoldDB" id="R4KIL7"/>
<dbReference type="PANTHER" id="PTHR34821:SF3">
    <property type="entry name" value="MEMBRANE PROTEIN"/>
    <property type="match status" value="1"/>
</dbReference>
<keyword evidence="1" id="KW-0812">Transmembrane</keyword>
<feature type="transmembrane region" description="Helical" evidence="1">
    <location>
        <begin position="153"/>
        <end position="173"/>
    </location>
</feature>
<keyword evidence="1" id="KW-1133">Transmembrane helix</keyword>
<evidence type="ECO:0000256" key="1">
    <source>
        <dbReference type="SAM" id="Phobius"/>
    </source>
</evidence>
<protein>
    <recommendedName>
        <fullName evidence="4">DMT(Drug/metabolite transporter) superfamily permease</fullName>
    </recommendedName>
</protein>
<proteinExistence type="predicted"/>
<organism evidence="2 3">
    <name type="scientific">Clostridium pasteurianum BC1</name>
    <dbReference type="NCBI Taxonomy" id="86416"/>
    <lineage>
        <taxon>Bacteria</taxon>
        <taxon>Bacillati</taxon>
        <taxon>Bacillota</taxon>
        <taxon>Clostridia</taxon>
        <taxon>Eubacteriales</taxon>
        <taxon>Clostridiaceae</taxon>
        <taxon>Clostridium</taxon>
    </lineage>
</organism>
<feature type="transmembrane region" description="Helical" evidence="1">
    <location>
        <begin position="120"/>
        <end position="146"/>
    </location>
</feature>
<dbReference type="eggNOG" id="COG3238">
    <property type="taxonomic scope" value="Bacteria"/>
</dbReference>
<dbReference type="GO" id="GO:0005886">
    <property type="term" value="C:plasma membrane"/>
    <property type="evidence" value="ECO:0007669"/>
    <property type="project" value="TreeGrafter"/>
</dbReference>
<sequence length="175" mass="19151">MHYKVYQIAFIVFFLLIYTHILGHTNLQDGDFMIGIFLSILSGICMSLQGVFNTRLSEKIGLWETNVIVQGSALIFTSIVLIFASKGNFKNIKDVNKMYLLGGILGVIIVYTVMKGISSVGTTCAISTILIAQLLAAAIIDAFGFFDTPKIAFGANEILGVIIMIVGIVVFKWKC</sequence>
<evidence type="ECO:0000313" key="3">
    <source>
        <dbReference type="Proteomes" id="UP000013523"/>
    </source>
</evidence>
<name>R4KIL7_CLOPA</name>
<reference evidence="2 3" key="1">
    <citation type="submission" date="2012-01" db="EMBL/GenBank/DDBJ databases">
        <title>Complete sequence of chromosome of Clostridium pasteurianum BC1.</title>
        <authorList>
            <consortium name="US DOE Joint Genome Institute"/>
            <person name="Lucas S."/>
            <person name="Han J."/>
            <person name="Lapidus A."/>
            <person name="Cheng J.-F."/>
            <person name="Goodwin L."/>
            <person name="Pitluck S."/>
            <person name="Peters L."/>
            <person name="Mikhailova N."/>
            <person name="Teshima H."/>
            <person name="Detter J.C."/>
            <person name="Han C."/>
            <person name="Tapia R."/>
            <person name="Land M."/>
            <person name="Hauser L."/>
            <person name="Kyrpides N."/>
            <person name="Ivanova N."/>
            <person name="Pagani I."/>
            <person name="Dunn J."/>
            <person name="Taghavi S."/>
            <person name="Francis A."/>
            <person name="van der Lelie D."/>
            <person name="Woyke T."/>
        </authorList>
    </citation>
    <scope>NUCLEOTIDE SEQUENCE [LARGE SCALE GENOMIC DNA]</scope>
    <source>
        <strain evidence="2 3">BC1</strain>
    </source>
</reference>
<feature type="transmembrane region" description="Helical" evidence="1">
    <location>
        <begin position="6"/>
        <end position="25"/>
    </location>
</feature>
<evidence type="ECO:0008006" key="4">
    <source>
        <dbReference type="Google" id="ProtNLM"/>
    </source>
</evidence>
<dbReference type="Pfam" id="PF04657">
    <property type="entry name" value="DMT_YdcZ"/>
    <property type="match status" value="1"/>
</dbReference>
<dbReference type="PANTHER" id="PTHR34821">
    <property type="entry name" value="INNER MEMBRANE PROTEIN YDCZ"/>
    <property type="match status" value="1"/>
</dbReference>
<dbReference type="STRING" id="86416.Clopa_4787"/>
<dbReference type="PATRIC" id="fig|86416.3.peg.4780"/>
<feature type="transmembrane region" description="Helical" evidence="1">
    <location>
        <begin position="97"/>
        <end position="114"/>
    </location>
</feature>
<dbReference type="KEGG" id="cpas:Clopa_4787"/>
<gene>
    <name evidence="2" type="ORF">Clopa_4787</name>
</gene>
<feature type="transmembrane region" description="Helical" evidence="1">
    <location>
        <begin position="67"/>
        <end position="85"/>
    </location>
</feature>
<accession>R4KIL7</accession>
<keyword evidence="1" id="KW-0472">Membrane</keyword>
<dbReference type="EMBL" id="CP003261">
    <property type="protein sequence ID" value="AGK99470.1"/>
    <property type="molecule type" value="Genomic_DNA"/>
</dbReference>
<keyword evidence="3" id="KW-1185">Reference proteome</keyword>
<dbReference type="HOGENOM" id="CLU_068878_4_0_9"/>
<feature type="transmembrane region" description="Helical" evidence="1">
    <location>
        <begin position="32"/>
        <end position="52"/>
    </location>
</feature>
<evidence type="ECO:0000313" key="2">
    <source>
        <dbReference type="EMBL" id="AGK99470.1"/>
    </source>
</evidence>